<accession>A0ABM7ZZ31</accession>
<keyword evidence="3" id="KW-1185">Reference proteome</keyword>
<proteinExistence type="predicted"/>
<dbReference type="InterPro" id="IPR036890">
    <property type="entry name" value="HATPase_C_sf"/>
</dbReference>
<dbReference type="Proteomes" id="UP001059597">
    <property type="component" value="Chromosome"/>
</dbReference>
<evidence type="ECO:0000313" key="3">
    <source>
        <dbReference type="Proteomes" id="UP001059597"/>
    </source>
</evidence>
<feature type="compositionally biased region" description="Acidic residues" evidence="1">
    <location>
        <begin position="148"/>
        <end position="160"/>
    </location>
</feature>
<dbReference type="PANTHER" id="PTHR35526:SF3">
    <property type="entry name" value="ANTI-SIGMA-F FACTOR RSBW"/>
    <property type="match status" value="1"/>
</dbReference>
<dbReference type="SUPFAM" id="SSF55874">
    <property type="entry name" value="ATPase domain of HSP90 chaperone/DNA topoisomerase II/histidine kinase"/>
    <property type="match status" value="1"/>
</dbReference>
<evidence type="ECO:0008006" key="4">
    <source>
        <dbReference type="Google" id="ProtNLM"/>
    </source>
</evidence>
<reference evidence="2" key="1">
    <citation type="submission" date="2022-06" db="EMBL/GenBank/DDBJ databases">
        <title>Complete genome sequence of Streptomyces nigrescens HEK616.</title>
        <authorList>
            <person name="Asamizu S."/>
            <person name="Onaka H."/>
        </authorList>
    </citation>
    <scope>NUCLEOTIDE SEQUENCE</scope>
    <source>
        <strain evidence="2">HEK616</strain>
    </source>
</reference>
<feature type="region of interest" description="Disordered" evidence="1">
    <location>
        <begin position="119"/>
        <end position="170"/>
    </location>
</feature>
<gene>
    <name evidence="2" type="ORF">HEK616_51020</name>
</gene>
<protein>
    <recommendedName>
        <fullName evidence="4">Regulatory protein</fullName>
    </recommendedName>
</protein>
<dbReference type="PANTHER" id="PTHR35526">
    <property type="entry name" value="ANTI-SIGMA-F FACTOR RSBW-RELATED"/>
    <property type="match status" value="1"/>
</dbReference>
<evidence type="ECO:0000256" key="1">
    <source>
        <dbReference type="SAM" id="MobiDB-lite"/>
    </source>
</evidence>
<name>A0ABM7ZZ31_STRNI</name>
<evidence type="ECO:0000313" key="2">
    <source>
        <dbReference type="EMBL" id="BDM71615.1"/>
    </source>
</evidence>
<sequence>MLKSPPSSNWRIALPRGATAVPIARAMVRCALQDLGTTADRTTAQLLTAELVANALKHTSGDHPIELVVERGPDGCQVEVHDGDTVLVEGLGEPMPMAMPMPMPMAMPAVGPGEPLLMTGPGATGSGTPVPLAEPGDVPLATPPAAETEPDVEPDVEGEAEATGPDAAPATAAVAPAAPTVPVAATAPPAPAIRNRGLLLVRSLSSASGCRRTQDGKAVWFTLPEVHQPRRS</sequence>
<feature type="compositionally biased region" description="Low complexity" evidence="1">
    <location>
        <begin position="138"/>
        <end position="147"/>
    </location>
</feature>
<dbReference type="Gene3D" id="3.30.565.10">
    <property type="entry name" value="Histidine kinase-like ATPase, C-terminal domain"/>
    <property type="match status" value="1"/>
</dbReference>
<dbReference type="EMBL" id="AP026073">
    <property type="protein sequence ID" value="BDM71615.1"/>
    <property type="molecule type" value="Genomic_DNA"/>
</dbReference>
<organism evidence="2 3">
    <name type="scientific">Streptomyces nigrescens</name>
    <dbReference type="NCBI Taxonomy" id="1920"/>
    <lineage>
        <taxon>Bacteria</taxon>
        <taxon>Bacillati</taxon>
        <taxon>Actinomycetota</taxon>
        <taxon>Actinomycetes</taxon>
        <taxon>Kitasatosporales</taxon>
        <taxon>Streptomycetaceae</taxon>
        <taxon>Streptomyces</taxon>
    </lineage>
</organism>
<dbReference type="InterPro" id="IPR050267">
    <property type="entry name" value="Anti-sigma-factor_SerPK"/>
</dbReference>